<evidence type="ECO:0000313" key="2">
    <source>
        <dbReference type="Proteomes" id="UP001159363"/>
    </source>
</evidence>
<evidence type="ECO:0000313" key="1">
    <source>
        <dbReference type="EMBL" id="KAJ8880627.1"/>
    </source>
</evidence>
<reference evidence="1 2" key="1">
    <citation type="submission" date="2023-02" db="EMBL/GenBank/DDBJ databases">
        <title>LHISI_Scaffold_Assembly.</title>
        <authorList>
            <person name="Stuart O.P."/>
            <person name="Cleave R."/>
            <person name="Magrath M.J.L."/>
            <person name="Mikheyev A.S."/>
        </authorList>
    </citation>
    <scope>NUCLEOTIDE SEQUENCE [LARGE SCALE GENOMIC DNA]</scope>
    <source>
        <strain evidence="1">Daus_M_001</strain>
        <tissue evidence="1">Leg muscle</tissue>
    </source>
</reference>
<dbReference type="PANTHER" id="PTHR23274">
    <property type="entry name" value="DNA HELICASE-RELATED"/>
    <property type="match status" value="1"/>
</dbReference>
<organism evidence="1 2">
    <name type="scientific">Dryococelus australis</name>
    <dbReference type="NCBI Taxonomy" id="614101"/>
    <lineage>
        <taxon>Eukaryota</taxon>
        <taxon>Metazoa</taxon>
        <taxon>Ecdysozoa</taxon>
        <taxon>Arthropoda</taxon>
        <taxon>Hexapoda</taxon>
        <taxon>Insecta</taxon>
        <taxon>Pterygota</taxon>
        <taxon>Neoptera</taxon>
        <taxon>Polyneoptera</taxon>
        <taxon>Phasmatodea</taxon>
        <taxon>Verophasmatodea</taxon>
        <taxon>Anareolatae</taxon>
        <taxon>Phasmatidae</taxon>
        <taxon>Eurycanthinae</taxon>
        <taxon>Dryococelus</taxon>
    </lineage>
</organism>
<gene>
    <name evidence="1" type="ORF">PR048_017097</name>
</gene>
<dbReference type="Proteomes" id="UP001159363">
    <property type="component" value="Chromosome 5"/>
</dbReference>
<protein>
    <submittedName>
        <fullName evidence="1">Uncharacterized protein</fullName>
    </submittedName>
</protein>
<keyword evidence="2" id="KW-1185">Reference proteome</keyword>
<proteinExistence type="predicted"/>
<comment type="caution">
    <text evidence="1">The sequence shown here is derived from an EMBL/GenBank/DDBJ whole genome shotgun (WGS) entry which is preliminary data.</text>
</comment>
<name>A0ABQ9H8M0_9NEOP</name>
<dbReference type="EMBL" id="JARBHB010000006">
    <property type="protein sequence ID" value="KAJ8880627.1"/>
    <property type="molecule type" value="Genomic_DNA"/>
</dbReference>
<dbReference type="PANTHER" id="PTHR23274:SF48">
    <property type="entry name" value="ATP-DEPENDENT DNA HELICASE"/>
    <property type="match status" value="1"/>
</dbReference>
<accession>A0ABQ9H8M0</accession>
<sequence length="437" mass="48430">MQGRGKWDIPEKKKHAGVIPTCENSKAAPQGIEPGLFRCKASDLAATPPWHRVLQNPHWGCGGAMARPLACHQSQIVITTGVGAVARALASHHGDPGSIPSRFTPESSHVRILLDDAACQRVFSGYSCFPRPCIPAPLHPRVSFHVMSGEIPSLGDDCLVLGSFPTRCFAVALLLSRPGEFRSTSPGNLHRSSVNLKEVIWDYVCALWCGISVRPLLTPNSLHYECRYITEMDAKALHRNSADVILLTGSTQGETVCVPRIPLIPNDFTFQFKSLQFPLAVCFAMMINKSQGQTLKLVGVDLRQDFFCHCQVYVTRSRTNPARLLAGSLLDFRKWESCRTMPLVGGFSMLSPVSPSQHSDAAPYSPKKYRILKSFSYKILETTCNQLAPCKQFYAHDIGNQVIATHRRAETVAYRLDGQMLFHEVVQPYGIDVIERQ</sequence>